<evidence type="ECO:0000313" key="1">
    <source>
        <dbReference type="EMBL" id="OQP40439.1"/>
    </source>
</evidence>
<reference evidence="1 2" key="1">
    <citation type="submission" date="2016-04" db="EMBL/GenBank/DDBJ databases">
        <authorList>
            <person name="Chen L."/>
            <person name="Zhuang W."/>
            <person name="Wang G."/>
        </authorList>
    </citation>
    <scope>NUCLEOTIDE SEQUENCE [LARGE SCALE GENOMIC DNA]</scope>
    <source>
        <strain evidence="2">GR20</strain>
    </source>
</reference>
<dbReference type="EMBL" id="LWBO01000077">
    <property type="protein sequence ID" value="OQP40439.1"/>
    <property type="molecule type" value="Genomic_DNA"/>
</dbReference>
<proteinExistence type="predicted"/>
<comment type="caution">
    <text evidence="1">The sequence shown here is derived from an EMBL/GenBank/DDBJ whole genome shotgun (WGS) entry which is preliminary data.</text>
</comment>
<protein>
    <recommendedName>
        <fullName evidence="3">Outer membrane protein beta-barrel domain-containing protein</fullName>
    </recommendedName>
</protein>
<evidence type="ECO:0000313" key="2">
    <source>
        <dbReference type="Proteomes" id="UP000192277"/>
    </source>
</evidence>
<evidence type="ECO:0008006" key="3">
    <source>
        <dbReference type="Google" id="ProtNLM"/>
    </source>
</evidence>
<dbReference type="RefSeq" id="WP_014217659.1">
    <property type="nucleotide sequence ID" value="NZ_LWBO01000077.1"/>
</dbReference>
<dbReference type="Proteomes" id="UP000192277">
    <property type="component" value="Unassembled WGS sequence"/>
</dbReference>
<keyword evidence="2" id="KW-1185">Reference proteome</keyword>
<accession>A0ABX3NNH5</accession>
<organism evidence="1 2">
    <name type="scientific">Niastella koreensis</name>
    <dbReference type="NCBI Taxonomy" id="354356"/>
    <lineage>
        <taxon>Bacteria</taxon>
        <taxon>Pseudomonadati</taxon>
        <taxon>Bacteroidota</taxon>
        <taxon>Chitinophagia</taxon>
        <taxon>Chitinophagales</taxon>
        <taxon>Chitinophagaceae</taxon>
        <taxon>Niastella</taxon>
    </lineage>
</organism>
<name>A0ABX3NNH5_9BACT</name>
<gene>
    <name evidence="1" type="ORF">A4D02_16125</name>
</gene>
<sequence>MIKQVEYLLLRSSMERIFISGYMAELRLLMCLSGIMIILKKIAITLLVAVVLCPVAGFTQEQKFQPKHSLAINLGHEHSFHGIETDGSSKTIILPYWGFDYNFQFARKFAVGMHLDYINEEFEIEKNLESGFQEVKRTRPLAPAVMGFYKPTERWSFGLGAGIEYSKEASYFLNRVAVEYGVEIRNGWEVFGVFQYDIRWQAYDTWTIGLGIGKTIGNKKQ</sequence>